<feature type="non-terminal residue" evidence="1">
    <location>
        <position position="309"/>
    </location>
</feature>
<comment type="caution">
    <text evidence="1">The sequence shown here is derived from an EMBL/GenBank/DDBJ whole genome shotgun (WGS) entry which is preliminary data.</text>
</comment>
<name>A0ABN9Y1A5_9DINO</name>
<sequence length="309" mass="33690">MASAAAAMEHGIKSILGKVDAMNVNFSKQLIDINMTLSELPQLREHVRSTNTKLIELHNRLEVLESKQVGAVLDAQVAAEFAKLEAKINSSSLAGSSAGSTASFPSAKKRHIDTGIPAGPGRHDDPLQAEHRDKLKVWITGFVSPMLGATLEQHGRMLLGLIPSQHSAGTTIRGYNLNQSYSIRFSSEAGAKHFVEQFKNAAPQSQDTATNTTITLRVRYGAPMSIRAKNKYLGRLWQAVMLALKSDGTWHDKFTMGSNGFKGVLYIETDNGIFVLFTLVAKDRDQFECDPNSANLTKFGLDSDAVAEM</sequence>
<gene>
    <name evidence="1" type="ORF">PCOR1329_LOCUS80728</name>
</gene>
<accession>A0ABN9Y1A5</accession>
<dbReference type="EMBL" id="CAUYUJ010021466">
    <property type="protein sequence ID" value="CAK0904807.1"/>
    <property type="molecule type" value="Genomic_DNA"/>
</dbReference>
<reference evidence="1" key="1">
    <citation type="submission" date="2023-10" db="EMBL/GenBank/DDBJ databases">
        <authorList>
            <person name="Chen Y."/>
            <person name="Shah S."/>
            <person name="Dougan E. K."/>
            <person name="Thang M."/>
            <person name="Chan C."/>
        </authorList>
    </citation>
    <scope>NUCLEOTIDE SEQUENCE [LARGE SCALE GENOMIC DNA]</scope>
</reference>
<proteinExistence type="predicted"/>
<protein>
    <submittedName>
        <fullName evidence="1">Uncharacterized protein</fullName>
    </submittedName>
</protein>
<dbReference type="Proteomes" id="UP001189429">
    <property type="component" value="Unassembled WGS sequence"/>
</dbReference>
<keyword evidence="2" id="KW-1185">Reference proteome</keyword>
<organism evidence="1 2">
    <name type="scientific">Prorocentrum cordatum</name>
    <dbReference type="NCBI Taxonomy" id="2364126"/>
    <lineage>
        <taxon>Eukaryota</taxon>
        <taxon>Sar</taxon>
        <taxon>Alveolata</taxon>
        <taxon>Dinophyceae</taxon>
        <taxon>Prorocentrales</taxon>
        <taxon>Prorocentraceae</taxon>
        <taxon>Prorocentrum</taxon>
    </lineage>
</organism>
<evidence type="ECO:0000313" key="1">
    <source>
        <dbReference type="EMBL" id="CAK0904807.1"/>
    </source>
</evidence>
<evidence type="ECO:0000313" key="2">
    <source>
        <dbReference type="Proteomes" id="UP001189429"/>
    </source>
</evidence>